<dbReference type="InterPro" id="IPR001412">
    <property type="entry name" value="aa-tRNA-synth_I_CS"/>
</dbReference>
<organism evidence="13 14">
    <name type="scientific">Marinitoga aeolica</name>
    <dbReference type="NCBI Taxonomy" id="2809031"/>
    <lineage>
        <taxon>Bacteria</taxon>
        <taxon>Thermotogati</taxon>
        <taxon>Thermotogota</taxon>
        <taxon>Thermotogae</taxon>
        <taxon>Petrotogales</taxon>
        <taxon>Petrotogaceae</taxon>
        <taxon>Marinitoga</taxon>
    </lineage>
</organism>
<dbReference type="PANTHER" id="PTHR11956">
    <property type="entry name" value="ARGINYL-TRNA SYNTHETASE"/>
    <property type="match status" value="1"/>
</dbReference>
<dbReference type="Gene3D" id="3.40.50.620">
    <property type="entry name" value="HUPs"/>
    <property type="match status" value="1"/>
</dbReference>
<dbReference type="SUPFAM" id="SSF55190">
    <property type="entry name" value="Arginyl-tRNA synthetase (ArgRS), N-terminal 'additional' domain"/>
    <property type="match status" value="1"/>
</dbReference>
<keyword evidence="6 9" id="KW-0648">Protein biosynthesis</keyword>
<comment type="subunit">
    <text evidence="9">Monomer.</text>
</comment>
<evidence type="ECO:0000259" key="12">
    <source>
        <dbReference type="SMART" id="SM01016"/>
    </source>
</evidence>
<comment type="subcellular location">
    <subcellularLocation>
        <location evidence="9">Cytoplasm</location>
    </subcellularLocation>
</comment>
<comment type="catalytic activity">
    <reaction evidence="8 9">
        <text>tRNA(Arg) + L-arginine + ATP = L-arginyl-tRNA(Arg) + AMP + diphosphate</text>
        <dbReference type="Rhea" id="RHEA:20301"/>
        <dbReference type="Rhea" id="RHEA-COMP:9658"/>
        <dbReference type="Rhea" id="RHEA-COMP:9673"/>
        <dbReference type="ChEBI" id="CHEBI:30616"/>
        <dbReference type="ChEBI" id="CHEBI:32682"/>
        <dbReference type="ChEBI" id="CHEBI:33019"/>
        <dbReference type="ChEBI" id="CHEBI:78442"/>
        <dbReference type="ChEBI" id="CHEBI:78513"/>
        <dbReference type="ChEBI" id="CHEBI:456215"/>
        <dbReference type="EC" id="6.1.1.19"/>
    </reaction>
</comment>
<keyword evidence="4 9" id="KW-0547">Nucleotide-binding</keyword>
<evidence type="ECO:0000256" key="6">
    <source>
        <dbReference type="ARBA" id="ARBA00022917"/>
    </source>
</evidence>
<dbReference type="HAMAP" id="MF_00123">
    <property type="entry name" value="Arg_tRNA_synth"/>
    <property type="match status" value="1"/>
</dbReference>
<sequence>MKLIEKILEELLKKSVEKIYPEIEIKNPIVQRTANENFGDFQTNFAMINAKNLKKSPRIIAQEIIDNIPENEIIEKIDIAGPGFINIYVKNEFLVSYLSKIEKEDPDFSFIEDKGTVVIDYSSPNIAKPMHIGHLRSTVIGDSIKRIYKYLGYDVIGDNHLGDWGTQFGKLIVAYRLWLDKENYEKDPIGEMERIYVKFEKESENNPDLLEEARQELKKLQDGDPKNRKLWQEFIDLSLREYNKIYKRMDIEFDTYYGESHYHNIMPEIVKMLLEKGIATYSEGAVVVFFDEKENLPPAIIQKKDGAFLYATSDLACIKFRRETYHPNRILYVTDERQQTHFKQVFNIARKLGWDDNYQHIWFGLMRFADGVFSTRKGNVIKLEELLNKAVEKARAIIEEKNPNLTEEEKNEIAEVIGIGAVKYADLSQNRISHIIFDWDKMLAFDGNTAPYLLYTYARIQSLKRKAKDNGYTLENAELIINEKLERKLGLLLTQLPIVVMRAAEDYKPNLIADYLFELAQTYNSFYNNLPVLKEEEKILKSRLLLSHLAGEVLRKGLDLLGIKVVDKM</sequence>
<keyword evidence="3 9" id="KW-0436">Ligase</keyword>
<dbReference type="SMART" id="SM01016">
    <property type="entry name" value="Arg_tRNA_synt_N"/>
    <property type="match status" value="1"/>
</dbReference>
<evidence type="ECO:0000256" key="8">
    <source>
        <dbReference type="ARBA" id="ARBA00049339"/>
    </source>
</evidence>
<feature type="short sequence motif" description="'HIGH' region" evidence="9">
    <location>
        <begin position="124"/>
        <end position="134"/>
    </location>
</feature>
<dbReference type="InterPro" id="IPR008909">
    <property type="entry name" value="DALR_anticod-bd"/>
</dbReference>
<gene>
    <name evidence="9 13" type="primary">argS</name>
    <name evidence="13" type="ORF">JRV97_09280</name>
</gene>
<dbReference type="InterPro" id="IPR035684">
    <property type="entry name" value="ArgRS_core"/>
</dbReference>
<dbReference type="EC" id="6.1.1.19" evidence="9"/>
<keyword evidence="14" id="KW-1185">Reference proteome</keyword>
<comment type="similarity">
    <text evidence="1 9 10">Belongs to the class-I aminoacyl-tRNA synthetase family.</text>
</comment>
<evidence type="ECO:0000256" key="7">
    <source>
        <dbReference type="ARBA" id="ARBA00023146"/>
    </source>
</evidence>
<dbReference type="PANTHER" id="PTHR11956:SF5">
    <property type="entry name" value="ARGININE--TRNA LIGASE, CYTOPLASMIC"/>
    <property type="match status" value="1"/>
</dbReference>
<keyword evidence="2 9" id="KW-0963">Cytoplasm</keyword>
<dbReference type="PROSITE" id="PS00178">
    <property type="entry name" value="AA_TRNA_LIGASE_I"/>
    <property type="match status" value="1"/>
</dbReference>
<accession>A0ABY8PPK9</accession>
<evidence type="ECO:0000259" key="11">
    <source>
        <dbReference type="SMART" id="SM00836"/>
    </source>
</evidence>
<dbReference type="Proteomes" id="UP001232493">
    <property type="component" value="Chromosome"/>
</dbReference>
<dbReference type="CDD" id="cd00671">
    <property type="entry name" value="ArgRS_core"/>
    <property type="match status" value="1"/>
</dbReference>
<dbReference type="PRINTS" id="PR01038">
    <property type="entry name" value="TRNASYNTHARG"/>
</dbReference>
<dbReference type="Pfam" id="PF05746">
    <property type="entry name" value="DALR_1"/>
    <property type="match status" value="1"/>
</dbReference>
<evidence type="ECO:0000256" key="5">
    <source>
        <dbReference type="ARBA" id="ARBA00022840"/>
    </source>
</evidence>
<dbReference type="GO" id="GO:0004814">
    <property type="term" value="F:arginine-tRNA ligase activity"/>
    <property type="evidence" value="ECO:0007669"/>
    <property type="project" value="UniProtKB-EC"/>
</dbReference>
<dbReference type="Pfam" id="PF03485">
    <property type="entry name" value="Arg_tRNA_synt_N"/>
    <property type="match status" value="1"/>
</dbReference>
<dbReference type="SUPFAM" id="SSF52374">
    <property type="entry name" value="Nucleotidylyl transferase"/>
    <property type="match status" value="1"/>
</dbReference>
<evidence type="ECO:0000256" key="9">
    <source>
        <dbReference type="HAMAP-Rule" id="MF_00123"/>
    </source>
</evidence>
<keyword evidence="5 9" id="KW-0067">ATP-binding</keyword>
<evidence type="ECO:0000256" key="1">
    <source>
        <dbReference type="ARBA" id="ARBA00005594"/>
    </source>
</evidence>
<protein>
    <recommendedName>
        <fullName evidence="9">Arginine--tRNA ligase</fullName>
        <ecNumber evidence="9">6.1.1.19</ecNumber>
    </recommendedName>
    <alternativeName>
        <fullName evidence="9">Arginyl-tRNA synthetase</fullName>
        <shortName evidence="9">ArgRS</shortName>
    </alternativeName>
</protein>
<dbReference type="InterPro" id="IPR001278">
    <property type="entry name" value="Arg-tRNA-ligase"/>
</dbReference>
<keyword evidence="7 9" id="KW-0030">Aminoacyl-tRNA synthetase</keyword>
<evidence type="ECO:0000256" key="3">
    <source>
        <dbReference type="ARBA" id="ARBA00022598"/>
    </source>
</evidence>
<dbReference type="NCBIfam" id="TIGR00456">
    <property type="entry name" value="argS"/>
    <property type="match status" value="1"/>
</dbReference>
<dbReference type="RefSeq" id="WP_280998300.1">
    <property type="nucleotide sequence ID" value="NZ_CP069362.1"/>
</dbReference>
<dbReference type="CDD" id="cd07956">
    <property type="entry name" value="Anticodon_Ia_Arg"/>
    <property type="match status" value="1"/>
</dbReference>
<dbReference type="Gene3D" id="1.10.730.10">
    <property type="entry name" value="Isoleucyl-tRNA Synthetase, Domain 1"/>
    <property type="match status" value="1"/>
</dbReference>
<dbReference type="SMART" id="SM00836">
    <property type="entry name" value="DALR_1"/>
    <property type="match status" value="1"/>
</dbReference>
<dbReference type="EMBL" id="CP069362">
    <property type="protein sequence ID" value="WGS64555.1"/>
    <property type="molecule type" value="Genomic_DNA"/>
</dbReference>
<dbReference type="InterPro" id="IPR005148">
    <property type="entry name" value="Arg-tRNA-synth_N"/>
</dbReference>
<dbReference type="Gene3D" id="3.30.1360.70">
    <property type="entry name" value="Arginyl tRNA synthetase N-terminal domain"/>
    <property type="match status" value="1"/>
</dbReference>
<dbReference type="Pfam" id="PF00750">
    <property type="entry name" value="tRNA-synt_1d"/>
    <property type="match status" value="1"/>
</dbReference>
<dbReference type="InterPro" id="IPR009080">
    <property type="entry name" value="tRNAsynth_Ia_anticodon-bd"/>
</dbReference>
<evidence type="ECO:0000256" key="4">
    <source>
        <dbReference type="ARBA" id="ARBA00022741"/>
    </source>
</evidence>
<name>A0ABY8PPK9_9BACT</name>
<proteinExistence type="inferred from homology"/>
<evidence type="ECO:0000313" key="14">
    <source>
        <dbReference type="Proteomes" id="UP001232493"/>
    </source>
</evidence>
<evidence type="ECO:0000256" key="10">
    <source>
        <dbReference type="RuleBase" id="RU363038"/>
    </source>
</evidence>
<evidence type="ECO:0000256" key="2">
    <source>
        <dbReference type="ARBA" id="ARBA00022490"/>
    </source>
</evidence>
<evidence type="ECO:0000313" key="13">
    <source>
        <dbReference type="EMBL" id="WGS64555.1"/>
    </source>
</evidence>
<reference evidence="13 14" key="1">
    <citation type="submission" date="2021-02" db="EMBL/GenBank/DDBJ databases">
        <title>Characterization of Marinitoga sp. nov. str. BP5-C20A.</title>
        <authorList>
            <person name="Erauso G."/>
            <person name="Postec A."/>
        </authorList>
    </citation>
    <scope>NUCLEOTIDE SEQUENCE [LARGE SCALE GENOMIC DNA]</scope>
    <source>
        <strain evidence="13 14">BP5-C20A</strain>
    </source>
</reference>
<dbReference type="InterPro" id="IPR014729">
    <property type="entry name" value="Rossmann-like_a/b/a_fold"/>
</dbReference>
<dbReference type="SUPFAM" id="SSF47323">
    <property type="entry name" value="Anticodon-binding domain of a subclass of class I aminoacyl-tRNA synthetases"/>
    <property type="match status" value="1"/>
</dbReference>
<feature type="domain" description="Arginyl tRNA synthetase N-terminal" evidence="12">
    <location>
        <begin position="6"/>
        <end position="89"/>
    </location>
</feature>
<feature type="domain" description="DALR anticodon binding" evidence="11">
    <location>
        <begin position="453"/>
        <end position="569"/>
    </location>
</feature>
<dbReference type="InterPro" id="IPR036695">
    <property type="entry name" value="Arg-tRNA-synth_N_sf"/>
</dbReference>